<evidence type="ECO:0000313" key="1">
    <source>
        <dbReference type="Ensembl" id="ENSSGRP00000088526.1"/>
    </source>
</evidence>
<reference evidence="1" key="1">
    <citation type="submission" date="2025-08" db="UniProtKB">
        <authorList>
            <consortium name="Ensembl"/>
        </authorList>
    </citation>
    <scope>IDENTIFICATION</scope>
</reference>
<dbReference type="AlphaFoldDB" id="A0A672RI27"/>
<dbReference type="InParanoid" id="A0A672RI27"/>
<reference evidence="1" key="2">
    <citation type="submission" date="2025-09" db="UniProtKB">
        <authorList>
            <consortium name="Ensembl"/>
        </authorList>
    </citation>
    <scope>IDENTIFICATION</scope>
</reference>
<keyword evidence="2" id="KW-1185">Reference proteome</keyword>
<dbReference type="Ensembl" id="ENSSGRT00000094233.1">
    <property type="protein sequence ID" value="ENSSGRP00000088526.1"/>
    <property type="gene ID" value="ENSSGRG00000044438.1"/>
</dbReference>
<evidence type="ECO:0000313" key="2">
    <source>
        <dbReference type="Proteomes" id="UP000472262"/>
    </source>
</evidence>
<organism evidence="1 2">
    <name type="scientific">Sinocyclocheilus grahami</name>
    <name type="common">Dianchi golden-line fish</name>
    <name type="synonym">Barbus grahami</name>
    <dbReference type="NCBI Taxonomy" id="75366"/>
    <lineage>
        <taxon>Eukaryota</taxon>
        <taxon>Metazoa</taxon>
        <taxon>Chordata</taxon>
        <taxon>Craniata</taxon>
        <taxon>Vertebrata</taxon>
        <taxon>Euteleostomi</taxon>
        <taxon>Actinopterygii</taxon>
        <taxon>Neopterygii</taxon>
        <taxon>Teleostei</taxon>
        <taxon>Ostariophysi</taxon>
        <taxon>Cypriniformes</taxon>
        <taxon>Cyprinidae</taxon>
        <taxon>Cyprininae</taxon>
        <taxon>Sinocyclocheilus</taxon>
    </lineage>
</organism>
<name>A0A672RI27_SINGR</name>
<dbReference type="Proteomes" id="UP000472262">
    <property type="component" value="Unassembled WGS sequence"/>
</dbReference>
<sequence>MLHSRSEHTLEYFLNKGKIQRTDAADIEWYHAANSKSKLTEALRGEYKYEERLLCSYTTLSLFL</sequence>
<protein>
    <submittedName>
        <fullName evidence="1">Uncharacterized protein</fullName>
    </submittedName>
</protein>
<accession>A0A672RI27</accession>
<proteinExistence type="predicted"/>